<dbReference type="InterPro" id="IPR013178">
    <property type="entry name" value="Histone_AcTrfase_Rtt109/CBP"/>
</dbReference>
<feature type="non-terminal residue" evidence="14">
    <location>
        <position position="86"/>
    </location>
</feature>
<keyword evidence="8" id="KW-0805">Transcription regulation</keyword>
<evidence type="ECO:0000256" key="5">
    <source>
        <dbReference type="ARBA" id="ARBA00022771"/>
    </source>
</evidence>
<dbReference type="InterPro" id="IPR035898">
    <property type="entry name" value="TAZ_dom_sf"/>
</dbReference>
<evidence type="ECO:0000256" key="8">
    <source>
        <dbReference type="ARBA" id="ARBA00023015"/>
    </source>
</evidence>
<feature type="zinc finger region" description="TAZ-type" evidence="12">
    <location>
        <begin position="1"/>
        <end position="82"/>
    </location>
</feature>
<name>A0AAV5VF07_9BILA</name>
<dbReference type="Pfam" id="PF02135">
    <property type="entry name" value="zf-TAZ"/>
    <property type="match status" value="1"/>
</dbReference>
<dbReference type="InterPro" id="IPR000197">
    <property type="entry name" value="Znf_TAZ"/>
</dbReference>
<reference evidence="14" key="1">
    <citation type="submission" date="2023-10" db="EMBL/GenBank/DDBJ databases">
        <title>Genome assembly of Pristionchus species.</title>
        <authorList>
            <person name="Yoshida K."/>
            <person name="Sommer R.J."/>
        </authorList>
    </citation>
    <scope>NUCLEOTIDE SEQUENCE</scope>
    <source>
        <strain evidence="14">RS5133</strain>
    </source>
</reference>
<evidence type="ECO:0000256" key="6">
    <source>
        <dbReference type="ARBA" id="ARBA00022833"/>
    </source>
</evidence>
<dbReference type="GO" id="GO:0008270">
    <property type="term" value="F:zinc ion binding"/>
    <property type="evidence" value="ECO:0007669"/>
    <property type="project" value="UniProtKB-KW"/>
</dbReference>
<evidence type="ECO:0000256" key="4">
    <source>
        <dbReference type="ARBA" id="ARBA00022723"/>
    </source>
</evidence>
<comment type="subcellular location">
    <subcellularLocation>
        <location evidence="1">Nucleus</location>
    </subcellularLocation>
</comment>
<evidence type="ECO:0000259" key="13">
    <source>
        <dbReference type="PROSITE" id="PS50134"/>
    </source>
</evidence>
<organism evidence="14 15">
    <name type="scientific">Pristionchus fissidentatus</name>
    <dbReference type="NCBI Taxonomy" id="1538716"/>
    <lineage>
        <taxon>Eukaryota</taxon>
        <taxon>Metazoa</taxon>
        <taxon>Ecdysozoa</taxon>
        <taxon>Nematoda</taxon>
        <taxon>Chromadorea</taxon>
        <taxon>Rhabditida</taxon>
        <taxon>Rhabditina</taxon>
        <taxon>Diplogasteromorpha</taxon>
        <taxon>Diplogasteroidea</taxon>
        <taxon>Neodiplogasteridae</taxon>
        <taxon>Pristionchus</taxon>
    </lineage>
</organism>
<gene>
    <name evidence="14" type="ORF">PFISCL1PPCAC_9568</name>
</gene>
<evidence type="ECO:0000313" key="15">
    <source>
        <dbReference type="Proteomes" id="UP001432322"/>
    </source>
</evidence>
<dbReference type="PANTHER" id="PTHR13808:SF1">
    <property type="entry name" value="HISTONE ACETYLTRANSFERASE"/>
    <property type="match status" value="1"/>
</dbReference>
<dbReference type="GO" id="GO:0045944">
    <property type="term" value="P:positive regulation of transcription by RNA polymerase II"/>
    <property type="evidence" value="ECO:0007669"/>
    <property type="project" value="TreeGrafter"/>
</dbReference>
<evidence type="ECO:0000256" key="10">
    <source>
        <dbReference type="ARBA" id="ARBA00023242"/>
    </source>
</evidence>
<feature type="non-terminal residue" evidence="14">
    <location>
        <position position="1"/>
    </location>
</feature>
<feature type="domain" description="TAZ-type" evidence="13">
    <location>
        <begin position="1"/>
        <end position="82"/>
    </location>
</feature>
<protein>
    <recommendedName>
        <fullName evidence="2">histone acetyltransferase</fullName>
        <ecNumber evidence="2">2.3.1.48</ecNumber>
    </recommendedName>
</protein>
<proteinExistence type="predicted"/>
<keyword evidence="3" id="KW-0808">Transferase</keyword>
<keyword evidence="4 12" id="KW-0479">Metal-binding</keyword>
<evidence type="ECO:0000256" key="11">
    <source>
        <dbReference type="ARBA" id="ARBA00048017"/>
    </source>
</evidence>
<keyword evidence="7" id="KW-0156">Chromatin regulator</keyword>
<comment type="catalytic activity">
    <reaction evidence="11">
        <text>L-lysyl-[protein] + acetyl-CoA = N(6)-acetyl-L-lysyl-[protein] + CoA + H(+)</text>
        <dbReference type="Rhea" id="RHEA:45948"/>
        <dbReference type="Rhea" id="RHEA-COMP:9752"/>
        <dbReference type="Rhea" id="RHEA-COMP:10731"/>
        <dbReference type="ChEBI" id="CHEBI:15378"/>
        <dbReference type="ChEBI" id="CHEBI:29969"/>
        <dbReference type="ChEBI" id="CHEBI:57287"/>
        <dbReference type="ChEBI" id="CHEBI:57288"/>
        <dbReference type="ChEBI" id="CHEBI:61930"/>
        <dbReference type="EC" id="2.3.1.48"/>
    </reaction>
</comment>
<dbReference type="GO" id="GO:0000123">
    <property type="term" value="C:histone acetyltransferase complex"/>
    <property type="evidence" value="ECO:0007669"/>
    <property type="project" value="TreeGrafter"/>
</dbReference>
<dbReference type="GO" id="GO:0003713">
    <property type="term" value="F:transcription coactivator activity"/>
    <property type="evidence" value="ECO:0007669"/>
    <property type="project" value="TreeGrafter"/>
</dbReference>
<comment type="caution">
    <text evidence="14">The sequence shown here is derived from an EMBL/GenBank/DDBJ whole genome shotgun (WGS) entry which is preliminary data.</text>
</comment>
<keyword evidence="5 12" id="KW-0863">Zinc-finger</keyword>
<dbReference type="PANTHER" id="PTHR13808">
    <property type="entry name" value="CBP/P300-RELATED"/>
    <property type="match status" value="1"/>
</dbReference>
<keyword evidence="15" id="KW-1185">Reference proteome</keyword>
<evidence type="ECO:0000256" key="2">
    <source>
        <dbReference type="ARBA" id="ARBA00013184"/>
    </source>
</evidence>
<dbReference type="GO" id="GO:0005667">
    <property type="term" value="C:transcription regulator complex"/>
    <property type="evidence" value="ECO:0007669"/>
    <property type="project" value="TreeGrafter"/>
</dbReference>
<dbReference type="GO" id="GO:0031490">
    <property type="term" value="F:chromatin DNA binding"/>
    <property type="evidence" value="ECO:0007669"/>
    <property type="project" value="TreeGrafter"/>
</dbReference>
<dbReference type="Gene3D" id="1.20.1020.10">
    <property type="entry name" value="TAZ domain"/>
    <property type="match status" value="1"/>
</dbReference>
<dbReference type="AlphaFoldDB" id="A0AAV5VF07"/>
<keyword evidence="6 12" id="KW-0862">Zinc</keyword>
<evidence type="ECO:0000256" key="3">
    <source>
        <dbReference type="ARBA" id="ARBA00022679"/>
    </source>
</evidence>
<dbReference type="SMART" id="SM00551">
    <property type="entry name" value="ZnF_TAZ"/>
    <property type="match status" value="1"/>
</dbReference>
<accession>A0AAV5VF07</accession>
<keyword evidence="9" id="KW-0804">Transcription</keyword>
<dbReference type="EC" id="2.3.1.48" evidence="2"/>
<dbReference type="EMBL" id="BTSY01000003">
    <property type="protein sequence ID" value="GMT18271.1"/>
    <property type="molecule type" value="Genomic_DNA"/>
</dbReference>
<evidence type="ECO:0000256" key="12">
    <source>
        <dbReference type="PROSITE-ProRule" id="PRU00203"/>
    </source>
</evidence>
<dbReference type="Proteomes" id="UP001432322">
    <property type="component" value="Unassembled WGS sequence"/>
</dbReference>
<dbReference type="PROSITE" id="PS50134">
    <property type="entry name" value="ZF_TAZ"/>
    <property type="match status" value="1"/>
</dbReference>
<dbReference type="GO" id="GO:0005634">
    <property type="term" value="C:nucleus"/>
    <property type="evidence" value="ECO:0007669"/>
    <property type="project" value="UniProtKB-SubCell"/>
</dbReference>
<evidence type="ECO:0000256" key="7">
    <source>
        <dbReference type="ARBA" id="ARBA00022853"/>
    </source>
</evidence>
<evidence type="ECO:0000256" key="9">
    <source>
        <dbReference type="ARBA" id="ARBA00023163"/>
    </source>
</evidence>
<keyword evidence="10" id="KW-0539">Nucleus</keyword>
<evidence type="ECO:0000256" key="1">
    <source>
        <dbReference type="ARBA" id="ARBA00004123"/>
    </source>
</evidence>
<evidence type="ECO:0000313" key="14">
    <source>
        <dbReference type="EMBL" id="GMT18271.1"/>
    </source>
</evidence>
<dbReference type="SUPFAM" id="SSF57933">
    <property type="entry name" value="TAZ domain"/>
    <property type="match status" value="1"/>
</dbReference>
<sequence>DPEKRKLIQQQLVLLLHATKCAEREKVRCTLPHCQTMKDVLVHLTTCTSGRECKYAHCASSRQIIHHWKNCKKDECPVCGPLRRIQ</sequence>
<dbReference type="GO" id="GO:0004402">
    <property type="term" value="F:histone acetyltransferase activity"/>
    <property type="evidence" value="ECO:0007669"/>
    <property type="project" value="InterPro"/>
</dbReference>